<evidence type="ECO:0000313" key="1">
    <source>
        <dbReference type="EMBL" id="VDN86639.1"/>
    </source>
</evidence>
<evidence type="ECO:0000313" key="3">
    <source>
        <dbReference type="WBParaSite" id="BPAG_0000548901-mRNA-1"/>
    </source>
</evidence>
<reference evidence="3" key="1">
    <citation type="submission" date="2017-02" db="UniProtKB">
        <authorList>
            <consortium name="WormBaseParasite"/>
        </authorList>
    </citation>
    <scope>IDENTIFICATION</scope>
</reference>
<dbReference type="STRING" id="6280.A0A0N4TBA2"/>
<dbReference type="EMBL" id="UZAD01003824">
    <property type="protein sequence ID" value="VDN86639.1"/>
    <property type="molecule type" value="Genomic_DNA"/>
</dbReference>
<dbReference type="WBParaSite" id="BPAG_0000548901-mRNA-1">
    <property type="protein sequence ID" value="BPAG_0000548901-mRNA-1"/>
    <property type="gene ID" value="BPAG_0000548901"/>
</dbReference>
<reference evidence="1 2" key="2">
    <citation type="submission" date="2018-11" db="EMBL/GenBank/DDBJ databases">
        <authorList>
            <consortium name="Pathogen Informatics"/>
        </authorList>
    </citation>
    <scope>NUCLEOTIDE SEQUENCE [LARGE SCALE GENOMIC DNA]</scope>
</reference>
<sequence length="181" mass="20973">MENSGSGRSENFLHPLANVNYLQKHFLQSFVAMIKNTRPFGNRCTNATKILVSFIWVKSGGLWFWGAGWEGREGNGQKTGKGWAVLSMQTVLFVSIWSGDQLAIHLFAYKELLSLVKELDMSQIDEIMDVTSICLKKENEVYIRMNCWHLIFSYLRSIYCELALNYYLLLKERLEYLLARN</sequence>
<dbReference type="Proteomes" id="UP000278627">
    <property type="component" value="Unassembled WGS sequence"/>
</dbReference>
<keyword evidence="2" id="KW-1185">Reference proteome</keyword>
<gene>
    <name evidence="1" type="ORF">BPAG_LOCUS5453</name>
</gene>
<name>A0A0N4TBA2_BRUPA</name>
<protein>
    <submittedName>
        <fullName evidence="1 3">Uncharacterized protein</fullName>
    </submittedName>
</protein>
<dbReference type="AlphaFoldDB" id="A0A0N4TBA2"/>
<organism evidence="3">
    <name type="scientific">Brugia pahangi</name>
    <name type="common">Filarial nematode worm</name>
    <dbReference type="NCBI Taxonomy" id="6280"/>
    <lineage>
        <taxon>Eukaryota</taxon>
        <taxon>Metazoa</taxon>
        <taxon>Ecdysozoa</taxon>
        <taxon>Nematoda</taxon>
        <taxon>Chromadorea</taxon>
        <taxon>Rhabditida</taxon>
        <taxon>Spirurina</taxon>
        <taxon>Spiruromorpha</taxon>
        <taxon>Filarioidea</taxon>
        <taxon>Onchocercidae</taxon>
        <taxon>Brugia</taxon>
    </lineage>
</organism>
<proteinExistence type="predicted"/>
<accession>A0A0N4TBA2</accession>
<evidence type="ECO:0000313" key="2">
    <source>
        <dbReference type="Proteomes" id="UP000278627"/>
    </source>
</evidence>